<dbReference type="AlphaFoldDB" id="A0A5C6M5Q0"/>
<accession>A0A5C6M5Q0</accession>
<reference evidence="1 2" key="2">
    <citation type="submission" date="2019-08" db="EMBL/GenBank/DDBJ databases">
        <authorList>
            <person name="Henke P."/>
        </authorList>
    </citation>
    <scope>NUCLEOTIDE SEQUENCE [LARGE SCALE GENOMIC DNA]</scope>
    <source>
        <strain evidence="1">Phe10_nw2017</strain>
    </source>
</reference>
<proteinExistence type="predicted"/>
<reference evidence="1 2" key="1">
    <citation type="submission" date="2019-08" db="EMBL/GenBank/DDBJ databases">
        <title>100 year-old enigma solved: identification of Planctomyces bekefii, the type genus and species of the phylum Planctomycetes.</title>
        <authorList>
            <person name="Svetlana D.N."/>
            <person name="Overmann J."/>
        </authorList>
    </citation>
    <scope>NUCLEOTIDE SEQUENCE [LARGE SCALE GENOMIC DNA]</scope>
    <source>
        <strain evidence="1">Phe10_nw2017</strain>
    </source>
</reference>
<evidence type="ECO:0000313" key="2">
    <source>
        <dbReference type="Proteomes" id="UP000321083"/>
    </source>
</evidence>
<dbReference type="EMBL" id="SRHE01000722">
    <property type="protein sequence ID" value="TWW08331.1"/>
    <property type="molecule type" value="Genomic_DNA"/>
</dbReference>
<comment type="caution">
    <text evidence="1">The sequence shown here is derived from an EMBL/GenBank/DDBJ whole genome shotgun (WGS) entry which is preliminary data.</text>
</comment>
<dbReference type="Proteomes" id="UP000321083">
    <property type="component" value="Unassembled WGS sequence"/>
</dbReference>
<gene>
    <name evidence="1" type="ORF">E3A20_25390</name>
</gene>
<sequence length="28" mass="2920">MDVNKLPGFFNSIVPQIVAGNGSKSSNV</sequence>
<keyword evidence="2" id="KW-1185">Reference proteome</keyword>
<organism evidence="1 2">
    <name type="scientific">Planctomyces bekefii</name>
    <dbReference type="NCBI Taxonomy" id="1653850"/>
    <lineage>
        <taxon>Bacteria</taxon>
        <taxon>Pseudomonadati</taxon>
        <taxon>Planctomycetota</taxon>
        <taxon>Planctomycetia</taxon>
        <taxon>Planctomycetales</taxon>
        <taxon>Planctomycetaceae</taxon>
        <taxon>Planctomyces</taxon>
    </lineage>
</organism>
<feature type="non-terminal residue" evidence="1">
    <location>
        <position position="28"/>
    </location>
</feature>
<protein>
    <submittedName>
        <fullName evidence="1">Uncharacterized protein</fullName>
    </submittedName>
</protein>
<name>A0A5C6M5Q0_9PLAN</name>
<evidence type="ECO:0000313" key="1">
    <source>
        <dbReference type="EMBL" id="TWW08331.1"/>
    </source>
</evidence>